<keyword evidence="5" id="KW-0449">Lipoprotein</keyword>
<evidence type="ECO:0000256" key="3">
    <source>
        <dbReference type="ARBA" id="ARBA00023136"/>
    </source>
</evidence>
<dbReference type="InterPro" id="IPR006059">
    <property type="entry name" value="SBP"/>
</dbReference>
<dbReference type="EMBL" id="JBHSMC010000025">
    <property type="protein sequence ID" value="MFC5466353.1"/>
    <property type="molecule type" value="Genomic_DNA"/>
</dbReference>
<reference evidence="8" key="1">
    <citation type="journal article" date="2019" name="Int. J. Syst. Evol. Microbiol.">
        <title>The Global Catalogue of Microorganisms (GCM) 10K type strain sequencing project: providing services to taxonomists for standard genome sequencing and annotation.</title>
        <authorList>
            <consortium name="The Broad Institute Genomics Platform"/>
            <consortium name="The Broad Institute Genome Sequencing Center for Infectious Disease"/>
            <person name="Wu L."/>
            <person name="Ma J."/>
        </authorList>
    </citation>
    <scope>NUCLEOTIDE SEQUENCE [LARGE SCALE GENOMIC DNA]</scope>
    <source>
        <strain evidence="8">CGMCC 1.12237</strain>
    </source>
</reference>
<evidence type="ECO:0000313" key="7">
    <source>
        <dbReference type="EMBL" id="MFC5466353.1"/>
    </source>
</evidence>
<comment type="caution">
    <text evidence="7">The sequence shown here is derived from an EMBL/GenBank/DDBJ whole genome shotgun (WGS) entry which is preliminary data.</text>
</comment>
<dbReference type="Gene3D" id="3.40.190.10">
    <property type="entry name" value="Periplasmic binding protein-like II"/>
    <property type="match status" value="1"/>
</dbReference>
<organism evidence="7 8">
    <name type="scientific">Lederbergia graminis</name>
    <dbReference type="NCBI Taxonomy" id="735518"/>
    <lineage>
        <taxon>Bacteria</taxon>
        <taxon>Bacillati</taxon>
        <taxon>Bacillota</taxon>
        <taxon>Bacilli</taxon>
        <taxon>Bacillales</taxon>
        <taxon>Bacillaceae</taxon>
        <taxon>Lederbergia</taxon>
    </lineage>
</organism>
<keyword evidence="8" id="KW-1185">Reference proteome</keyword>
<dbReference type="PANTHER" id="PTHR43649">
    <property type="entry name" value="ARABINOSE-BINDING PROTEIN-RELATED"/>
    <property type="match status" value="1"/>
</dbReference>
<feature type="chain" id="PRO_5045102848" evidence="6">
    <location>
        <begin position="25"/>
        <end position="447"/>
    </location>
</feature>
<keyword evidence="2 6" id="KW-0732">Signal</keyword>
<name>A0ABW0LKZ3_9BACI</name>
<dbReference type="RefSeq" id="WP_382354263.1">
    <property type="nucleotide sequence ID" value="NZ_JBHSMC010000025.1"/>
</dbReference>
<dbReference type="InterPro" id="IPR050490">
    <property type="entry name" value="Bact_solute-bd_prot1"/>
</dbReference>
<evidence type="ECO:0000256" key="6">
    <source>
        <dbReference type="SAM" id="SignalP"/>
    </source>
</evidence>
<dbReference type="PROSITE" id="PS51257">
    <property type="entry name" value="PROKAR_LIPOPROTEIN"/>
    <property type="match status" value="1"/>
</dbReference>
<feature type="signal peptide" evidence="6">
    <location>
        <begin position="1"/>
        <end position="24"/>
    </location>
</feature>
<accession>A0ABW0LKZ3</accession>
<evidence type="ECO:0000256" key="4">
    <source>
        <dbReference type="ARBA" id="ARBA00023139"/>
    </source>
</evidence>
<evidence type="ECO:0000256" key="1">
    <source>
        <dbReference type="ARBA" id="ARBA00022475"/>
    </source>
</evidence>
<evidence type="ECO:0000256" key="5">
    <source>
        <dbReference type="ARBA" id="ARBA00023288"/>
    </source>
</evidence>
<dbReference type="PANTHER" id="PTHR43649:SF33">
    <property type="entry name" value="POLYGALACTURONAN_RHAMNOGALACTURONAN-BINDING PROTEIN YTCQ"/>
    <property type="match status" value="1"/>
</dbReference>
<protein>
    <submittedName>
        <fullName evidence="7">ABC transporter substrate-binding protein</fullName>
    </submittedName>
</protein>
<dbReference type="SUPFAM" id="SSF53850">
    <property type="entry name" value="Periplasmic binding protein-like II"/>
    <property type="match status" value="1"/>
</dbReference>
<evidence type="ECO:0000256" key="2">
    <source>
        <dbReference type="ARBA" id="ARBA00022729"/>
    </source>
</evidence>
<sequence>MKKSLQTLLFLIIAILVVSGCSNSNKTSDQNKNTNEDKSLEEELTFDTSLEGEITFWNFLPNIYDEVIVEFNKVYPNIKVNQVAMGWEMHDKLQTALAAGTGAPDVAVVEQGAFTRYGADMLEDLLQEPYNAGRYQDDTSEYNWERWKSIDGKKLLAMPWDVTPAVFYYRADIYEQHGLPSDPEELGEFLQDDKNVIEAAKTLAANDIYMFEWRDSPPNHYGDGTGYFDSELNWVRNNDRMVELLDFVKEGVQVGWSPQISAFSDEGKQLIAQGKTASFPGGSHAARDIENTFPDQAGKWRVTRYPLGINAGLGGSAHVIPSQSQNKDAAWAFVEFMNRSEEAWKVFTEHSIQPGWNSISTLPWYANHESEFLGGQKDYAFYDKLDEDIPVRRLTSLDGAAWEIYIELVAKAIDENIDSKTTMNQIEDRVYRELGAEIEKLKQEIGQ</sequence>
<proteinExistence type="predicted"/>
<keyword evidence="3" id="KW-0472">Membrane</keyword>
<evidence type="ECO:0000313" key="8">
    <source>
        <dbReference type="Proteomes" id="UP001596147"/>
    </source>
</evidence>
<keyword evidence="4" id="KW-0564">Palmitate</keyword>
<dbReference type="Proteomes" id="UP001596147">
    <property type="component" value="Unassembled WGS sequence"/>
</dbReference>
<keyword evidence="1" id="KW-1003">Cell membrane</keyword>
<dbReference type="Pfam" id="PF01547">
    <property type="entry name" value="SBP_bac_1"/>
    <property type="match status" value="1"/>
</dbReference>
<gene>
    <name evidence="7" type="ORF">ACFPM4_16660</name>
</gene>